<evidence type="ECO:0000259" key="2">
    <source>
        <dbReference type="Pfam" id="PF25107"/>
    </source>
</evidence>
<dbReference type="PANTHER" id="PTHR14905">
    <property type="entry name" value="NG37"/>
    <property type="match status" value="1"/>
</dbReference>
<feature type="signal peptide" evidence="1">
    <location>
        <begin position="1"/>
        <end position="22"/>
    </location>
</feature>
<evidence type="ECO:0000313" key="3">
    <source>
        <dbReference type="Proteomes" id="UP000887566"/>
    </source>
</evidence>
<feature type="domain" description="VWA7 N-terminal" evidence="2">
    <location>
        <begin position="98"/>
        <end position="221"/>
    </location>
</feature>
<keyword evidence="3" id="KW-1185">Reference proteome</keyword>
<dbReference type="WBParaSite" id="PSAMB.scaffold1067size60377.g10989.t1">
    <property type="protein sequence ID" value="PSAMB.scaffold1067size60377.g10989.t1"/>
    <property type="gene ID" value="PSAMB.scaffold1067size60377.g10989"/>
</dbReference>
<dbReference type="Proteomes" id="UP000887566">
    <property type="component" value="Unplaced"/>
</dbReference>
<feature type="domain" description="VWA7 N-terminal" evidence="2">
    <location>
        <begin position="248"/>
        <end position="339"/>
    </location>
</feature>
<dbReference type="AlphaFoldDB" id="A0A914UKD6"/>
<dbReference type="PANTHER" id="PTHR14905:SF7">
    <property type="entry name" value="VON WILLEBRAND FACTOR A DOMAIN-CONTAINING PROTEIN 7"/>
    <property type="match status" value="1"/>
</dbReference>
<keyword evidence="1" id="KW-0732">Signal</keyword>
<protein>
    <recommendedName>
        <fullName evidence="2">VWA7 N-terminal domain-containing protein</fullName>
    </recommendedName>
</protein>
<proteinExistence type="predicted"/>
<accession>A0A914UKD6</accession>
<evidence type="ECO:0000313" key="4">
    <source>
        <dbReference type="WBParaSite" id="PSAMB.scaffold1067size60377.g10989.t1"/>
    </source>
</evidence>
<feature type="chain" id="PRO_5038092844" description="VWA7 N-terminal domain-containing protein" evidence="1">
    <location>
        <begin position="23"/>
        <end position="349"/>
    </location>
</feature>
<sequence length="349" mass="38508">MTHPSLLCLLLTVLALPNLCDCFGTTGVLAFADPLKTSRFHDTITNAAVCKVQYDWLIRKNSQLVLQSPNPLEYKPCPYDNWASALNNIFLPARAVSQEFAASSIKPDVDQNMKNNPIYHFDSDLKISDTNVRLIAERTTIINALKAQAPNYNDLRASIGASLHTIQDFYSHTNWIEMGKTQPNAHIAVDTDLSIQIAPPEMAMCSDCSRDAMTPQQLQQVNDWENNPTNKLLELLGWSYDPLNVFLCKNNIVNNGYLTSGYISSEEATAPKIASQMKCSHGGGADSSSRITATGGINKDTNSFLYSPHYELHSAAADMAVQATIDYLEGIRVAVNNENNFGRLLGLFN</sequence>
<evidence type="ECO:0000256" key="1">
    <source>
        <dbReference type="SAM" id="SignalP"/>
    </source>
</evidence>
<name>A0A914UKD6_9BILA</name>
<dbReference type="Pfam" id="PF25107">
    <property type="entry name" value="VWA7_N"/>
    <property type="match status" value="2"/>
</dbReference>
<dbReference type="InterPro" id="IPR056862">
    <property type="entry name" value="VWA7_N"/>
</dbReference>
<organism evidence="3 4">
    <name type="scientific">Plectus sambesii</name>
    <dbReference type="NCBI Taxonomy" id="2011161"/>
    <lineage>
        <taxon>Eukaryota</taxon>
        <taxon>Metazoa</taxon>
        <taxon>Ecdysozoa</taxon>
        <taxon>Nematoda</taxon>
        <taxon>Chromadorea</taxon>
        <taxon>Plectida</taxon>
        <taxon>Plectina</taxon>
        <taxon>Plectoidea</taxon>
        <taxon>Plectidae</taxon>
        <taxon>Plectus</taxon>
    </lineage>
</organism>
<dbReference type="InterPro" id="IPR052577">
    <property type="entry name" value="VWA7"/>
</dbReference>
<reference evidence="4" key="1">
    <citation type="submission" date="2022-11" db="UniProtKB">
        <authorList>
            <consortium name="WormBaseParasite"/>
        </authorList>
    </citation>
    <scope>IDENTIFICATION</scope>
</reference>